<feature type="region of interest" description="Disordered" evidence="5">
    <location>
        <begin position="147"/>
        <end position="179"/>
    </location>
</feature>
<organism evidence="7 8">
    <name type="scientific">Rhododendron simsii</name>
    <name type="common">Sims's rhododendron</name>
    <dbReference type="NCBI Taxonomy" id="118357"/>
    <lineage>
        <taxon>Eukaryota</taxon>
        <taxon>Viridiplantae</taxon>
        <taxon>Streptophyta</taxon>
        <taxon>Embryophyta</taxon>
        <taxon>Tracheophyta</taxon>
        <taxon>Spermatophyta</taxon>
        <taxon>Magnoliopsida</taxon>
        <taxon>eudicotyledons</taxon>
        <taxon>Gunneridae</taxon>
        <taxon>Pentapetalae</taxon>
        <taxon>asterids</taxon>
        <taxon>Ericales</taxon>
        <taxon>Ericaceae</taxon>
        <taxon>Ericoideae</taxon>
        <taxon>Rhodoreae</taxon>
        <taxon>Rhododendron</taxon>
    </lineage>
</organism>
<dbReference type="GO" id="GO:0008270">
    <property type="term" value="F:zinc ion binding"/>
    <property type="evidence" value="ECO:0007669"/>
    <property type="project" value="UniProtKB-KW"/>
</dbReference>
<evidence type="ECO:0000256" key="4">
    <source>
        <dbReference type="PROSITE-ProRule" id="PRU00325"/>
    </source>
</evidence>
<dbReference type="PANTHER" id="PTHR31973">
    <property type="entry name" value="POLYPROTEIN, PUTATIVE-RELATED"/>
    <property type="match status" value="1"/>
</dbReference>
<dbReference type="PROSITE" id="PS50966">
    <property type="entry name" value="ZF_SWIM"/>
    <property type="match status" value="1"/>
</dbReference>
<proteinExistence type="predicted"/>
<evidence type="ECO:0000313" key="7">
    <source>
        <dbReference type="EMBL" id="KAF7130082.1"/>
    </source>
</evidence>
<dbReference type="OrthoDB" id="1937322at2759"/>
<evidence type="ECO:0000256" key="5">
    <source>
        <dbReference type="SAM" id="MobiDB-lite"/>
    </source>
</evidence>
<name>A0A834LCY2_RHOSS</name>
<reference evidence="7" key="1">
    <citation type="submission" date="2019-11" db="EMBL/GenBank/DDBJ databases">
        <authorList>
            <person name="Liu Y."/>
            <person name="Hou J."/>
            <person name="Li T.-Q."/>
            <person name="Guan C.-H."/>
            <person name="Wu X."/>
            <person name="Wu H.-Z."/>
            <person name="Ling F."/>
            <person name="Zhang R."/>
            <person name="Shi X.-G."/>
            <person name="Ren J.-P."/>
            <person name="Chen E.-F."/>
            <person name="Sun J.-M."/>
        </authorList>
    </citation>
    <scope>NUCLEOTIDE SEQUENCE</scope>
    <source>
        <strain evidence="7">Adult_tree_wgs_1</strain>
        <tissue evidence="7">Leaves</tissue>
    </source>
</reference>
<accession>A0A834LCY2</accession>
<comment type="caution">
    <text evidence="7">The sequence shown here is derived from an EMBL/GenBank/DDBJ whole genome shotgun (WGS) entry which is preliminary data.</text>
</comment>
<keyword evidence="8" id="KW-1185">Reference proteome</keyword>
<feature type="compositionally biased region" description="Gly residues" evidence="5">
    <location>
        <begin position="158"/>
        <end position="168"/>
    </location>
</feature>
<evidence type="ECO:0000256" key="1">
    <source>
        <dbReference type="ARBA" id="ARBA00022723"/>
    </source>
</evidence>
<dbReference type="InterPro" id="IPR007527">
    <property type="entry name" value="Znf_SWIM"/>
</dbReference>
<dbReference type="PANTHER" id="PTHR31973:SF187">
    <property type="entry name" value="MUTATOR TRANSPOSASE MUDRA PROTEIN"/>
    <property type="match status" value="1"/>
</dbReference>
<protein>
    <recommendedName>
        <fullName evidence="6">SWIM-type domain-containing protein</fullName>
    </recommendedName>
</protein>
<feature type="domain" description="SWIM-type" evidence="6">
    <location>
        <begin position="87"/>
        <end position="119"/>
    </location>
</feature>
<sequence length="273" mass="29976">MDNNMSEGLNTWISEARDKPIVTLVDTIRRQLMVRYMARIDYSSKFKGKLCLSIAKNIERKKVNARGLQVIYSGGTVFEVTSADKVYVVNIGEHSCTCRRWDLNGIPCIHGCAAIISHKAQPEDYVNDCYSTETFIRTYTVGRGRGKGIGTDTSGNGASAGRGRGRGLGSDESGSVAGVGMRNEPEFQEETIMIQLVSDKPQFVTNTVTLEDLLFEALVVLDQGSEVIAEGLDTLENMANDLNEVHRATSDLKNANVRLKDMVTKHCDVSAET</sequence>
<dbReference type="Pfam" id="PF04434">
    <property type="entry name" value="SWIM"/>
    <property type="match status" value="1"/>
</dbReference>
<keyword evidence="3" id="KW-0862">Zinc</keyword>
<dbReference type="InterPro" id="IPR006564">
    <property type="entry name" value="Znf_PMZ"/>
</dbReference>
<keyword evidence="1" id="KW-0479">Metal-binding</keyword>
<keyword evidence="2 4" id="KW-0863">Zinc-finger</keyword>
<dbReference type="EMBL" id="WJXA01000010">
    <property type="protein sequence ID" value="KAF7130082.1"/>
    <property type="molecule type" value="Genomic_DNA"/>
</dbReference>
<dbReference type="Proteomes" id="UP000626092">
    <property type="component" value="Unassembled WGS sequence"/>
</dbReference>
<dbReference type="AlphaFoldDB" id="A0A834LCY2"/>
<evidence type="ECO:0000313" key="8">
    <source>
        <dbReference type="Proteomes" id="UP000626092"/>
    </source>
</evidence>
<gene>
    <name evidence="7" type="ORF">RHSIM_Rhsim10G0192300</name>
</gene>
<evidence type="ECO:0000256" key="2">
    <source>
        <dbReference type="ARBA" id="ARBA00022771"/>
    </source>
</evidence>
<dbReference type="SMART" id="SM00575">
    <property type="entry name" value="ZnF_PMZ"/>
    <property type="match status" value="1"/>
</dbReference>
<evidence type="ECO:0000256" key="3">
    <source>
        <dbReference type="ARBA" id="ARBA00022833"/>
    </source>
</evidence>
<evidence type="ECO:0000259" key="6">
    <source>
        <dbReference type="PROSITE" id="PS50966"/>
    </source>
</evidence>